<proteinExistence type="predicted"/>
<sequence length="138" mass="15906">MSSSRAWRGAVQYGDTFASCDGWCSNSFNCQGQSPRPSIEGANEEDDEDWLVADIQDKKIKAICEEARKTAVEEDAEMQVLKKNLDKPWFNFLFVLFPCRFRCHSVLLSCLARIHPLWMRNTPFFSRHALRGPERPGY</sequence>
<gene>
    <name evidence="1" type="ORF">NDU88_002695</name>
</gene>
<name>A0AAV7UBY5_PLEWA</name>
<reference evidence="1" key="1">
    <citation type="journal article" date="2022" name="bioRxiv">
        <title>Sequencing and chromosome-scale assembly of the giantPleurodeles waltlgenome.</title>
        <authorList>
            <person name="Brown T."/>
            <person name="Elewa A."/>
            <person name="Iarovenko S."/>
            <person name="Subramanian E."/>
            <person name="Araus A.J."/>
            <person name="Petzold A."/>
            <person name="Susuki M."/>
            <person name="Suzuki K.-i.T."/>
            <person name="Hayashi T."/>
            <person name="Toyoda A."/>
            <person name="Oliveira C."/>
            <person name="Osipova E."/>
            <person name="Leigh N.D."/>
            <person name="Simon A."/>
            <person name="Yun M.H."/>
        </authorList>
    </citation>
    <scope>NUCLEOTIDE SEQUENCE</scope>
    <source>
        <strain evidence="1">20211129_DDA</strain>
        <tissue evidence="1">Liver</tissue>
    </source>
</reference>
<keyword evidence="2" id="KW-1185">Reference proteome</keyword>
<dbReference type="EMBL" id="JANPWB010000005">
    <property type="protein sequence ID" value="KAJ1185909.1"/>
    <property type="molecule type" value="Genomic_DNA"/>
</dbReference>
<dbReference type="Proteomes" id="UP001066276">
    <property type="component" value="Chromosome 3_1"/>
</dbReference>
<evidence type="ECO:0000313" key="2">
    <source>
        <dbReference type="Proteomes" id="UP001066276"/>
    </source>
</evidence>
<accession>A0AAV7UBY5</accession>
<protein>
    <submittedName>
        <fullName evidence="1">Uncharacterized protein</fullName>
    </submittedName>
</protein>
<dbReference type="AlphaFoldDB" id="A0AAV7UBY5"/>
<comment type="caution">
    <text evidence="1">The sequence shown here is derived from an EMBL/GenBank/DDBJ whole genome shotgun (WGS) entry which is preliminary data.</text>
</comment>
<evidence type="ECO:0000313" key="1">
    <source>
        <dbReference type="EMBL" id="KAJ1185909.1"/>
    </source>
</evidence>
<organism evidence="1 2">
    <name type="scientific">Pleurodeles waltl</name>
    <name type="common">Iberian ribbed newt</name>
    <dbReference type="NCBI Taxonomy" id="8319"/>
    <lineage>
        <taxon>Eukaryota</taxon>
        <taxon>Metazoa</taxon>
        <taxon>Chordata</taxon>
        <taxon>Craniata</taxon>
        <taxon>Vertebrata</taxon>
        <taxon>Euteleostomi</taxon>
        <taxon>Amphibia</taxon>
        <taxon>Batrachia</taxon>
        <taxon>Caudata</taxon>
        <taxon>Salamandroidea</taxon>
        <taxon>Salamandridae</taxon>
        <taxon>Pleurodelinae</taxon>
        <taxon>Pleurodeles</taxon>
    </lineage>
</organism>